<accession>A0ABT3VQR3</accession>
<dbReference type="RefSeq" id="WP_266120664.1">
    <property type="nucleotide sequence ID" value="NZ_JAPKNA010000002.1"/>
</dbReference>
<organism evidence="1 2">
    <name type="scientific">Alcaligenes parafaecalis</name>
    <dbReference type="NCBI Taxonomy" id="171260"/>
    <lineage>
        <taxon>Bacteria</taxon>
        <taxon>Pseudomonadati</taxon>
        <taxon>Pseudomonadota</taxon>
        <taxon>Betaproteobacteria</taxon>
        <taxon>Burkholderiales</taxon>
        <taxon>Alcaligenaceae</taxon>
        <taxon>Alcaligenes</taxon>
    </lineage>
</organism>
<gene>
    <name evidence="1" type="ORF">OSH09_07995</name>
</gene>
<dbReference type="EMBL" id="JAPKNA010000002">
    <property type="protein sequence ID" value="MCX5464123.1"/>
    <property type="molecule type" value="Genomic_DNA"/>
</dbReference>
<evidence type="ECO:0000313" key="1">
    <source>
        <dbReference type="EMBL" id="MCX5464123.1"/>
    </source>
</evidence>
<reference evidence="1 2" key="1">
    <citation type="submission" date="2022-11" db="EMBL/GenBank/DDBJ databases">
        <title>Biodiversity and phylogenetic relationships of bacteria.</title>
        <authorList>
            <person name="Machado R.A.R."/>
            <person name="Bhat A."/>
            <person name="Loulou A."/>
            <person name="Kallel S."/>
        </authorList>
    </citation>
    <scope>NUCLEOTIDE SEQUENCE [LARGE SCALE GENOMIC DNA]</scope>
    <source>
        <strain evidence="1 2">DSM 13975</strain>
    </source>
</reference>
<evidence type="ECO:0000313" key="2">
    <source>
        <dbReference type="Proteomes" id="UP001209916"/>
    </source>
</evidence>
<evidence type="ECO:0008006" key="3">
    <source>
        <dbReference type="Google" id="ProtNLM"/>
    </source>
</evidence>
<name>A0ABT3VQR3_9BURK</name>
<keyword evidence="2" id="KW-1185">Reference proteome</keyword>
<comment type="caution">
    <text evidence="1">The sequence shown here is derived from an EMBL/GenBank/DDBJ whole genome shotgun (WGS) entry which is preliminary data.</text>
</comment>
<dbReference type="Proteomes" id="UP001209916">
    <property type="component" value="Unassembled WGS sequence"/>
</dbReference>
<sequence>MSHGFMELDGFVISKPERNLFSFRNIFSLSGQKEYLIFADGLVNGKEIRIDRLSGSTIDADGVDLESLVEDQSEGAWVRLIFNREKQEVTINTDFLGFYRLFYTLPENNSAGVFAISNRFDHLADFLRKNKASLMLDSDFLLPTLGSCDLFFNHPYSDDTSCSSIKTLGVGESIVVGRREVSIRKNQASMLVVSGGASYKDLLGIGIERAVSKIKNISANIDTSQTLISMSGGKDSRTCLAIYLAAMGHKGLSLTSKNPDLIENKESRKTVEADFNIASFIGNFYKIKPAGSDTRERVYCSYEDSLDHWMSHNSNNYFSYFYPASSYIKGGAANCYLDIMGGGGEVLRKSELYDRLLRIADGKVKFENVAQSVETDLSKIFRLLVKGLPRDSRFMSAMDYFVHNMKKIPGENIEEMLNNRYLLRRNNRHFGIQRRAAKNGRFICLPLVQPEFYWAANKIDLNLKKNGKLIFDIINECRPDLNMFDYQSGWWSREVTKSGPEIGLDIMAKSVGRTVYGKRLRERRSITLDVNAPVENRAVDDYVLGKIKTNIGLLRDAGLVGEVLENYLYKKVAANRSLAGLVLVKTESAVQVARDSGFSIKEKII</sequence>
<protein>
    <recommendedName>
        <fullName evidence="3">Asparagine synthetase domain-containing protein</fullName>
    </recommendedName>
</protein>
<proteinExistence type="predicted"/>